<name>A0A081BQ94_9BACT</name>
<evidence type="ECO:0000313" key="3">
    <source>
        <dbReference type="Proteomes" id="UP000030700"/>
    </source>
</evidence>
<dbReference type="PANTHER" id="PTHR40112">
    <property type="entry name" value="H2HPP ISOMERASE"/>
    <property type="match status" value="1"/>
</dbReference>
<dbReference type="Gene3D" id="2.60.120.10">
    <property type="entry name" value="Jelly Rolls"/>
    <property type="match status" value="1"/>
</dbReference>
<protein>
    <submittedName>
        <fullName evidence="2">Possible pectin degradation protein</fullName>
    </submittedName>
</protein>
<dbReference type="InterPro" id="IPR014710">
    <property type="entry name" value="RmlC-like_jellyroll"/>
</dbReference>
<evidence type="ECO:0000313" key="2">
    <source>
        <dbReference type="EMBL" id="GAK52560.1"/>
    </source>
</evidence>
<dbReference type="STRING" id="1499966.U14_03812"/>
<dbReference type="EMBL" id="DF820458">
    <property type="protein sequence ID" value="GAK52560.1"/>
    <property type="molecule type" value="Genomic_DNA"/>
</dbReference>
<dbReference type="HOGENOM" id="CLU_134269_2_0_0"/>
<evidence type="ECO:0000259" key="1">
    <source>
        <dbReference type="Pfam" id="PF07883"/>
    </source>
</evidence>
<reference evidence="2" key="1">
    <citation type="journal article" date="2015" name="PeerJ">
        <title>First genomic representation of candidate bacterial phylum KSB3 points to enhanced environmental sensing as a trigger of wastewater bulking.</title>
        <authorList>
            <person name="Sekiguchi Y."/>
            <person name="Ohashi A."/>
            <person name="Parks D.H."/>
            <person name="Yamauchi T."/>
            <person name="Tyson G.W."/>
            <person name="Hugenholtz P."/>
        </authorList>
    </citation>
    <scope>NUCLEOTIDE SEQUENCE [LARGE SCALE GENOMIC DNA]</scope>
</reference>
<feature type="domain" description="Cupin type-2" evidence="1">
    <location>
        <begin position="33"/>
        <end position="101"/>
    </location>
</feature>
<dbReference type="InterPro" id="IPR011051">
    <property type="entry name" value="RmlC_Cupin_sf"/>
</dbReference>
<dbReference type="InterPro" id="IPR052535">
    <property type="entry name" value="Bacilysin_H2HPP_isomerase"/>
</dbReference>
<dbReference type="PANTHER" id="PTHR40112:SF1">
    <property type="entry name" value="H2HPP ISOMERASE"/>
    <property type="match status" value="1"/>
</dbReference>
<dbReference type="AlphaFoldDB" id="A0A081BQ94"/>
<dbReference type="InterPro" id="IPR013096">
    <property type="entry name" value="Cupin_2"/>
</dbReference>
<dbReference type="Pfam" id="PF07883">
    <property type="entry name" value="Cupin_2"/>
    <property type="match status" value="1"/>
</dbReference>
<dbReference type="SUPFAM" id="SSF51182">
    <property type="entry name" value="RmlC-like cupins"/>
    <property type="match status" value="1"/>
</dbReference>
<organism evidence="2">
    <name type="scientific">Candidatus Moduliflexus flocculans</name>
    <dbReference type="NCBI Taxonomy" id="1499966"/>
    <lineage>
        <taxon>Bacteria</taxon>
        <taxon>Candidatus Moduliflexota</taxon>
        <taxon>Candidatus Moduliflexia</taxon>
        <taxon>Candidatus Moduliflexales</taxon>
        <taxon>Candidatus Moduliflexaceae</taxon>
    </lineage>
</organism>
<gene>
    <name evidence="2" type="ORF">U14_03812</name>
</gene>
<accession>A0A081BQ94</accession>
<keyword evidence="3" id="KW-1185">Reference proteome</keyword>
<proteinExistence type="predicted"/>
<dbReference type="Proteomes" id="UP000030700">
    <property type="component" value="Unassembled WGS sequence"/>
</dbReference>
<sequence>MSFFYEVSDLREIPVVNGISMKTMDSEESSFAVVDFPPLSHVPMHHHESEQVAIVLDGEIEYTIGTETKICREGMIIVVPPNTPHSAMVTTERHVKMLDIFTPKRELHRPLNYVK</sequence>